<dbReference type="Pfam" id="PF07501">
    <property type="entry name" value="G5"/>
    <property type="match status" value="1"/>
</dbReference>
<dbReference type="PROSITE" id="PS51109">
    <property type="entry name" value="G5"/>
    <property type="match status" value="1"/>
</dbReference>
<organism evidence="4 5">
    <name type="scientific">Chengkuizengella marina</name>
    <dbReference type="NCBI Taxonomy" id="2507566"/>
    <lineage>
        <taxon>Bacteria</taxon>
        <taxon>Bacillati</taxon>
        <taxon>Bacillota</taxon>
        <taxon>Bacilli</taxon>
        <taxon>Bacillales</taxon>
        <taxon>Paenibacillaceae</taxon>
        <taxon>Chengkuizengella</taxon>
    </lineage>
</organism>
<dbReference type="PANTHER" id="PTHR39160:SF4">
    <property type="entry name" value="RESUSCITATION-PROMOTING FACTOR RPFB"/>
    <property type="match status" value="1"/>
</dbReference>
<dbReference type="InterPro" id="IPR007137">
    <property type="entry name" value="DUF348"/>
</dbReference>
<dbReference type="EMBL" id="SIJB01000042">
    <property type="protein sequence ID" value="NBI30797.1"/>
    <property type="molecule type" value="Genomic_DNA"/>
</dbReference>
<evidence type="ECO:0000259" key="3">
    <source>
        <dbReference type="PROSITE" id="PS51109"/>
    </source>
</evidence>
<sequence>MRVRNKKTLTALLASGLITVVIILCWVLYVFNSKEIYLVINDEEKVIQTKEDVLEDLLKEQNIIIEANDEISKPLDTILKDQDKIMINFAVPVLIKADGQSELVYTTADTVKEVIEEQNIELGPQDEVSTSLDAKVMESLEIKITRIETAIEAVQSPIAYDVVTIEDPTLQEGKEVIVQEGSEGVLLTKTEKVTKDGKIISEKIIQEVVQIESTNQILAKGTLKPIVKLTSSSPDVAEITVNGNTFGYKKVLNNVKLTAYDAGLKSTGKTKEHPQYGITYTGTTVKEGHTVAVDPNVIPLGWWIYIEGYGFRRAEDIGSAVKGKKVDIYYDDENFVEAFGTKRGYTVYVIGPNKP</sequence>
<accession>A0A6N9Q7F5</accession>
<evidence type="ECO:0000256" key="1">
    <source>
        <dbReference type="ARBA" id="ARBA00022729"/>
    </source>
</evidence>
<dbReference type="InterPro" id="IPR051933">
    <property type="entry name" value="Resuscitation_pf_RpfB"/>
</dbReference>
<dbReference type="Gene3D" id="2.40.40.10">
    <property type="entry name" value="RlpA-like domain"/>
    <property type="match status" value="1"/>
</dbReference>
<gene>
    <name evidence="4" type="ORF">ERL59_17745</name>
</gene>
<comment type="caution">
    <text evidence="4">The sequence shown here is derived from an EMBL/GenBank/DDBJ whole genome shotgun (WGS) entry which is preliminary data.</text>
</comment>
<dbReference type="Proteomes" id="UP000448943">
    <property type="component" value="Unassembled WGS sequence"/>
</dbReference>
<dbReference type="Gene3D" id="2.20.230.10">
    <property type="entry name" value="Resuscitation-promoting factor rpfb"/>
    <property type="match status" value="1"/>
</dbReference>
<feature type="transmembrane region" description="Helical" evidence="2">
    <location>
        <begin position="12"/>
        <end position="31"/>
    </location>
</feature>
<dbReference type="PANTHER" id="PTHR39160">
    <property type="entry name" value="CELL WALL-BINDING PROTEIN YOCH"/>
    <property type="match status" value="1"/>
</dbReference>
<dbReference type="SUPFAM" id="SSF50685">
    <property type="entry name" value="Barwin-like endoglucanases"/>
    <property type="match status" value="1"/>
</dbReference>
<dbReference type="SMART" id="SM01208">
    <property type="entry name" value="G5"/>
    <property type="match status" value="1"/>
</dbReference>
<reference evidence="4 5" key="1">
    <citation type="submission" date="2019-01" db="EMBL/GenBank/DDBJ databases">
        <title>Chengkuizengella sp. nov., isolated from deep-sea sediment of East Pacific Ocean.</title>
        <authorList>
            <person name="Yang J."/>
            <person name="Lai Q."/>
            <person name="Shao Z."/>
        </authorList>
    </citation>
    <scope>NUCLEOTIDE SEQUENCE [LARGE SCALE GENOMIC DNA]</scope>
    <source>
        <strain evidence="4 5">YPA3-1-1</strain>
    </source>
</reference>
<evidence type="ECO:0000313" key="5">
    <source>
        <dbReference type="Proteomes" id="UP000448943"/>
    </source>
</evidence>
<dbReference type="InterPro" id="IPR011098">
    <property type="entry name" value="G5_dom"/>
</dbReference>
<evidence type="ECO:0000313" key="4">
    <source>
        <dbReference type="EMBL" id="NBI30797.1"/>
    </source>
</evidence>
<dbReference type="GO" id="GO:0009254">
    <property type="term" value="P:peptidoglycan turnover"/>
    <property type="evidence" value="ECO:0007669"/>
    <property type="project" value="InterPro"/>
</dbReference>
<keyword evidence="5" id="KW-1185">Reference proteome</keyword>
<feature type="domain" description="G5" evidence="3">
    <location>
        <begin position="144"/>
        <end position="224"/>
    </location>
</feature>
<dbReference type="InterPro" id="IPR010611">
    <property type="entry name" value="3D_dom"/>
</dbReference>
<name>A0A6N9Q7F5_9BACL</name>
<dbReference type="Pfam" id="PF06725">
    <property type="entry name" value="3D"/>
    <property type="match status" value="1"/>
</dbReference>
<dbReference type="InterPro" id="IPR036908">
    <property type="entry name" value="RlpA-like_sf"/>
</dbReference>
<evidence type="ECO:0000256" key="2">
    <source>
        <dbReference type="SAM" id="Phobius"/>
    </source>
</evidence>
<keyword evidence="2" id="KW-1133">Transmembrane helix</keyword>
<protein>
    <submittedName>
        <fullName evidence="4">DUF348 domain-containing protein</fullName>
    </submittedName>
</protein>
<dbReference type="AlphaFoldDB" id="A0A6N9Q7F5"/>
<dbReference type="OrthoDB" id="9798935at2"/>
<dbReference type="GO" id="GO:0004553">
    <property type="term" value="F:hydrolase activity, hydrolyzing O-glycosyl compounds"/>
    <property type="evidence" value="ECO:0007669"/>
    <property type="project" value="InterPro"/>
</dbReference>
<dbReference type="CDD" id="cd14667">
    <property type="entry name" value="3D_containing_proteins"/>
    <property type="match status" value="1"/>
</dbReference>
<dbReference type="InterPro" id="IPR059180">
    <property type="entry name" value="3D_YorM"/>
</dbReference>
<keyword evidence="2" id="KW-0812">Transmembrane</keyword>
<keyword evidence="2" id="KW-0472">Membrane</keyword>
<dbReference type="GO" id="GO:0019867">
    <property type="term" value="C:outer membrane"/>
    <property type="evidence" value="ECO:0007669"/>
    <property type="project" value="InterPro"/>
</dbReference>
<proteinExistence type="predicted"/>
<dbReference type="Pfam" id="PF03990">
    <property type="entry name" value="DUF348"/>
    <property type="match status" value="2"/>
</dbReference>
<keyword evidence="1" id="KW-0732">Signal</keyword>
<dbReference type="RefSeq" id="WP_160647607.1">
    <property type="nucleotide sequence ID" value="NZ_SIJB01000042.1"/>
</dbReference>